<evidence type="ECO:0000256" key="2">
    <source>
        <dbReference type="ARBA" id="ARBA00023015"/>
    </source>
</evidence>
<dbReference type="Gene3D" id="3.40.190.10">
    <property type="entry name" value="Periplasmic binding protein-like II"/>
    <property type="match status" value="2"/>
</dbReference>
<sequence length="301" mass="33852">MDFRFDANRLPPLQTLQAFSVVAATGSFTAAAEQLNLSQSAVSRQIQQLENYFGCVLFERHTRMVSITERGQTILPIVEGLLSSFKNSIEASRIGTRSITVRITPTFTRRWLLPRLSDLKQLYPDLNVNIDTAWFQKPTFGLGEVDVFITYGNGFWPGMDVIHLMKERLTPMCSPSLASSLADDDDLSSLGKQTLIHSNPRQSDWILWLQAEGAYSFQASSHQVFDTQDFALTAAASGLGVAMGDLTLFREDIEERKLVAPYSRVVETGYGYYALYPARDEARVKVRDFAKWLESTCRPDL</sequence>
<dbReference type="InterPro" id="IPR058163">
    <property type="entry name" value="LysR-type_TF_proteobact-type"/>
</dbReference>
<dbReference type="PANTHER" id="PTHR30537">
    <property type="entry name" value="HTH-TYPE TRANSCRIPTIONAL REGULATOR"/>
    <property type="match status" value="1"/>
</dbReference>
<accession>A0A7W9D292</accession>
<organism evidence="9 10">
    <name type="scientific">Rhizobium paranaense</name>
    <dbReference type="NCBI Taxonomy" id="1650438"/>
    <lineage>
        <taxon>Bacteria</taxon>
        <taxon>Pseudomonadati</taxon>
        <taxon>Pseudomonadota</taxon>
        <taxon>Alphaproteobacteria</taxon>
        <taxon>Hyphomicrobiales</taxon>
        <taxon>Rhizobiaceae</taxon>
        <taxon>Rhizobium/Agrobacterium group</taxon>
        <taxon>Rhizobium</taxon>
    </lineage>
</organism>
<evidence type="ECO:0000256" key="4">
    <source>
        <dbReference type="ARBA" id="ARBA00023163"/>
    </source>
</evidence>
<proteinExistence type="inferred from homology"/>
<evidence type="ECO:0000256" key="6">
    <source>
        <dbReference type="ARBA" id="ARBA00067332"/>
    </source>
</evidence>
<dbReference type="InterPro" id="IPR000847">
    <property type="entry name" value="LysR_HTH_N"/>
</dbReference>
<protein>
    <recommendedName>
        <fullName evidence="6">HTH-type transcriptional regulator TtuA</fullName>
    </recommendedName>
    <alternativeName>
        <fullName evidence="7">Tartrate utilization transcriptional regulator</fullName>
    </alternativeName>
</protein>
<keyword evidence="10" id="KW-1185">Reference proteome</keyword>
<evidence type="ECO:0000259" key="8">
    <source>
        <dbReference type="PROSITE" id="PS50931"/>
    </source>
</evidence>
<dbReference type="InterPro" id="IPR005119">
    <property type="entry name" value="LysR_subst-bd"/>
</dbReference>
<gene>
    <name evidence="9" type="ORF">GGD50_003270</name>
</gene>
<reference evidence="9 10" key="1">
    <citation type="submission" date="2020-08" db="EMBL/GenBank/DDBJ databases">
        <title>Genomic Encyclopedia of Type Strains, Phase IV (KMG-V): Genome sequencing to study the core and pangenomes of soil and plant-associated prokaryotes.</title>
        <authorList>
            <person name="Whitman W."/>
        </authorList>
    </citation>
    <scope>NUCLEOTIDE SEQUENCE [LARGE SCALE GENOMIC DNA]</scope>
    <source>
        <strain evidence="9 10">SEMIA 4064</strain>
    </source>
</reference>
<comment type="caution">
    <text evidence="9">The sequence shown here is derived from an EMBL/GenBank/DDBJ whole genome shotgun (WGS) entry which is preliminary data.</text>
</comment>
<feature type="domain" description="HTH lysR-type" evidence="8">
    <location>
        <begin position="11"/>
        <end position="68"/>
    </location>
</feature>
<evidence type="ECO:0000256" key="5">
    <source>
        <dbReference type="ARBA" id="ARBA00054626"/>
    </source>
</evidence>
<dbReference type="PANTHER" id="PTHR30537:SF26">
    <property type="entry name" value="GLYCINE CLEAVAGE SYSTEM TRANSCRIPTIONAL ACTIVATOR"/>
    <property type="match status" value="1"/>
</dbReference>
<dbReference type="CDD" id="cd08432">
    <property type="entry name" value="PBP2_GcdR_TrpI_HvrB_AmpR_like"/>
    <property type="match status" value="1"/>
</dbReference>
<dbReference type="GO" id="GO:0003700">
    <property type="term" value="F:DNA-binding transcription factor activity"/>
    <property type="evidence" value="ECO:0007669"/>
    <property type="project" value="InterPro"/>
</dbReference>
<dbReference type="GO" id="GO:0043565">
    <property type="term" value="F:sequence-specific DNA binding"/>
    <property type="evidence" value="ECO:0007669"/>
    <property type="project" value="TreeGrafter"/>
</dbReference>
<evidence type="ECO:0000256" key="7">
    <source>
        <dbReference type="ARBA" id="ARBA00083243"/>
    </source>
</evidence>
<dbReference type="SUPFAM" id="SSF53850">
    <property type="entry name" value="Periplasmic binding protein-like II"/>
    <property type="match status" value="1"/>
</dbReference>
<dbReference type="AlphaFoldDB" id="A0A7W9D292"/>
<evidence type="ECO:0000256" key="3">
    <source>
        <dbReference type="ARBA" id="ARBA00023125"/>
    </source>
</evidence>
<name>A0A7W9D292_9HYPH</name>
<keyword evidence="4" id="KW-0804">Transcription</keyword>
<comment type="similarity">
    <text evidence="1">Belongs to the LysR transcriptional regulatory family.</text>
</comment>
<dbReference type="SUPFAM" id="SSF46785">
    <property type="entry name" value="Winged helix' DNA-binding domain"/>
    <property type="match status" value="1"/>
</dbReference>
<dbReference type="PROSITE" id="PS50931">
    <property type="entry name" value="HTH_LYSR"/>
    <property type="match status" value="1"/>
</dbReference>
<dbReference type="FunFam" id="1.10.10.10:FF:000001">
    <property type="entry name" value="LysR family transcriptional regulator"/>
    <property type="match status" value="1"/>
</dbReference>
<dbReference type="Pfam" id="PF03466">
    <property type="entry name" value="LysR_substrate"/>
    <property type="match status" value="1"/>
</dbReference>
<evidence type="ECO:0000256" key="1">
    <source>
        <dbReference type="ARBA" id="ARBA00009437"/>
    </source>
</evidence>
<evidence type="ECO:0000313" key="10">
    <source>
        <dbReference type="Proteomes" id="UP000549882"/>
    </source>
</evidence>
<comment type="function">
    <text evidence="5">Transcriptional regulator of the ttuABCDE tartrate utilization operon.</text>
</comment>
<dbReference type="PRINTS" id="PR00039">
    <property type="entry name" value="HTHLYSR"/>
</dbReference>
<dbReference type="InterPro" id="IPR036390">
    <property type="entry name" value="WH_DNA-bd_sf"/>
</dbReference>
<dbReference type="Gene3D" id="1.10.10.10">
    <property type="entry name" value="Winged helix-like DNA-binding domain superfamily/Winged helix DNA-binding domain"/>
    <property type="match status" value="1"/>
</dbReference>
<keyword evidence="2" id="KW-0805">Transcription regulation</keyword>
<dbReference type="InterPro" id="IPR036388">
    <property type="entry name" value="WH-like_DNA-bd_sf"/>
</dbReference>
<evidence type="ECO:0000313" key="9">
    <source>
        <dbReference type="EMBL" id="MBB5574641.1"/>
    </source>
</evidence>
<dbReference type="Pfam" id="PF00126">
    <property type="entry name" value="HTH_1"/>
    <property type="match status" value="1"/>
</dbReference>
<dbReference type="EMBL" id="JACHBI010000006">
    <property type="protein sequence ID" value="MBB5574641.1"/>
    <property type="molecule type" value="Genomic_DNA"/>
</dbReference>
<keyword evidence="3 9" id="KW-0238">DNA-binding</keyword>
<dbReference type="RefSeq" id="WP_183938336.1">
    <property type="nucleotide sequence ID" value="NZ_JACHBI010000006.1"/>
</dbReference>
<dbReference type="Proteomes" id="UP000549882">
    <property type="component" value="Unassembled WGS sequence"/>
</dbReference>
<dbReference type="GO" id="GO:0006351">
    <property type="term" value="P:DNA-templated transcription"/>
    <property type="evidence" value="ECO:0007669"/>
    <property type="project" value="TreeGrafter"/>
</dbReference>